<dbReference type="GO" id="GO:1990904">
    <property type="term" value="C:ribonucleoprotein complex"/>
    <property type="evidence" value="ECO:0007669"/>
    <property type="project" value="UniProtKB-KW"/>
</dbReference>
<evidence type="ECO:0000313" key="6">
    <source>
        <dbReference type="Proteomes" id="UP000006727"/>
    </source>
</evidence>
<dbReference type="OrthoDB" id="1932324at2759"/>
<dbReference type="PaxDb" id="3218-PP1S126_113V6.1"/>
<dbReference type="SUPFAM" id="SSF53137">
    <property type="entry name" value="Translational machinery components"/>
    <property type="match status" value="1"/>
</dbReference>
<dbReference type="EMBL" id="ABEU02000014">
    <property type="protein sequence ID" value="PNR40585.1"/>
    <property type="molecule type" value="Genomic_DNA"/>
</dbReference>
<protein>
    <recommendedName>
        <fullName evidence="7">Ribosomal protein L18</fullName>
    </recommendedName>
</protein>
<dbReference type="AlphaFoldDB" id="A9SVY5"/>
<keyword evidence="6" id="KW-1185">Reference proteome</keyword>
<dbReference type="InterPro" id="IPR005484">
    <property type="entry name" value="Ribosomal_uL18_bac/plant/anim"/>
</dbReference>
<dbReference type="Gramene" id="Pp3c14_4110V3.1">
    <property type="protein sequence ID" value="PAC:32960307.CDS.1"/>
    <property type="gene ID" value="Pp3c14_4110"/>
</dbReference>
<accession>A9SVY5</accession>
<dbReference type="PANTHER" id="PTHR12899:SF16">
    <property type="entry name" value="OS02G0689700 PROTEIN"/>
    <property type="match status" value="1"/>
</dbReference>
<dbReference type="GO" id="GO:0005840">
    <property type="term" value="C:ribosome"/>
    <property type="evidence" value="ECO:0007669"/>
    <property type="project" value="UniProtKB-KW"/>
</dbReference>
<dbReference type="RefSeq" id="XP_024394632.1">
    <property type="nucleotide sequence ID" value="XM_024538864.2"/>
</dbReference>
<dbReference type="eggNOG" id="KOG1870">
    <property type="taxonomic scope" value="Eukaryota"/>
</dbReference>
<sequence>MAALQVITRAVSVRGGLSVTQSRKETDRERNCCLQVRNASPVSWSSALFASHGLFVPVSKENLRSRVSWIVEAAWTRRSKGQPGKNKKSWKQRTEKYFKPFILDVFISSKYVHAKVMHRVTSSVVSVATTNAKDLRLSLPSLSDANACRLIGQLIAERSIEQDIYAVAFDLRKNEKLEGKLAIVIDSAIEHGLTLV</sequence>
<dbReference type="GO" id="GO:0008097">
    <property type="term" value="F:5S rRNA binding"/>
    <property type="evidence" value="ECO:0000318"/>
    <property type="project" value="GO_Central"/>
</dbReference>
<dbReference type="Pfam" id="PF00861">
    <property type="entry name" value="Ribosomal_L18p"/>
    <property type="match status" value="1"/>
</dbReference>
<dbReference type="STRING" id="3218.A9SVY5"/>
<evidence type="ECO:0008006" key="7">
    <source>
        <dbReference type="Google" id="ProtNLM"/>
    </source>
</evidence>
<evidence type="ECO:0000313" key="5">
    <source>
        <dbReference type="EnsemblPlants" id="PAC:32960307.CDS.1"/>
    </source>
</evidence>
<dbReference type="PANTHER" id="PTHR12899">
    <property type="entry name" value="39S RIBOSOMAL PROTEIN L18, MITOCHONDRIAL"/>
    <property type="match status" value="1"/>
</dbReference>
<dbReference type="EnsemblPlants" id="Pp3c14_4110V3.1">
    <property type="protein sequence ID" value="PAC:32960307.CDS.1"/>
    <property type="gene ID" value="Pp3c14_4110"/>
</dbReference>
<dbReference type="GO" id="GO:0003735">
    <property type="term" value="F:structural constituent of ribosome"/>
    <property type="evidence" value="ECO:0007669"/>
    <property type="project" value="InterPro"/>
</dbReference>
<proteinExistence type="inferred from homology"/>
<reference evidence="5" key="3">
    <citation type="submission" date="2020-12" db="UniProtKB">
        <authorList>
            <consortium name="EnsemblPlants"/>
        </authorList>
    </citation>
    <scope>IDENTIFICATION</scope>
</reference>
<organism evidence="4">
    <name type="scientific">Physcomitrium patens</name>
    <name type="common">Spreading-leaved earth moss</name>
    <name type="synonym">Physcomitrella patens</name>
    <dbReference type="NCBI Taxonomy" id="3218"/>
    <lineage>
        <taxon>Eukaryota</taxon>
        <taxon>Viridiplantae</taxon>
        <taxon>Streptophyta</taxon>
        <taxon>Embryophyta</taxon>
        <taxon>Bryophyta</taxon>
        <taxon>Bryophytina</taxon>
        <taxon>Bryopsida</taxon>
        <taxon>Funariidae</taxon>
        <taxon>Funariales</taxon>
        <taxon>Funariaceae</taxon>
        <taxon>Physcomitrium</taxon>
    </lineage>
</organism>
<dbReference type="GO" id="GO:0006412">
    <property type="term" value="P:translation"/>
    <property type="evidence" value="ECO:0007669"/>
    <property type="project" value="InterPro"/>
</dbReference>
<reference evidence="4 6" key="2">
    <citation type="journal article" date="2018" name="Plant J.">
        <title>The Physcomitrella patens chromosome-scale assembly reveals moss genome structure and evolution.</title>
        <authorList>
            <person name="Lang D."/>
            <person name="Ullrich K.K."/>
            <person name="Murat F."/>
            <person name="Fuchs J."/>
            <person name="Jenkins J."/>
            <person name="Haas F.B."/>
            <person name="Piednoel M."/>
            <person name="Gundlach H."/>
            <person name="Van Bel M."/>
            <person name="Meyberg R."/>
            <person name="Vives C."/>
            <person name="Morata J."/>
            <person name="Symeonidi A."/>
            <person name="Hiss M."/>
            <person name="Muchero W."/>
            <person name="Kamisugi Y."/>
            <person name="Saleh O."/>
            <person name="Blanc G."/>
            <person name="Decker E.L."/>
            <person name="van Gessel N."/>
            <person name="Grimwood J."/>
            <person name="Hayes R.D."/>
            <person name="Graham S.W."/>
            <person name="Gunter L.E."/>
            <person name="McDaniel S.F."/>
            <person name="Hoernstein S.N.W."/>
            <person name="Larsson A."/>
            <person name="Li F.W."/>
            <person name="Perroud P.F."/>
            <person name="Phillips J."/>
            <person name="Ranjan P."/>
            <person name="Rokshar D.S."/>
            <person name="Rothfels C.J."/>
            <person name="Schneider L."/>
            <person name="Shu S."/>
            <person name="Stevenson D.W."/>
            <person name="Thummler F."/>
            <person name="Tillich M."/>
            <person name="Villarreal Aguilar J.C."/>
            <person name="Widiez T."/>
            <person name="Wong G.K."/>
            <person name="Wymore A."/>
            <person name="Zhang Y."/>
            <person name="Zimmer A.D."/>
            <person name="Quatrano R.S."/>
            <person name="Mayer K.F.X."/>
            <person name="Goodstein D."/>
            <person name="Casacuberta J.M."/>
            <person name="Vandepoele K."/>
            <person name="Reski R."/>
            <person name="Cuming A.C."/>
            <person name="Tuskan G.A."/>
            <person name="Maumus F."/>
            <person name="Salse J."/>
            <person name="Schmutz J."/>
            <person name="Rensing S.A."/>
        </authorList>
    </citation>
    <scope>NUCLEOTIDE SEQUENCE [LARGE SCALE GENOMIC DNA]</scope>
    <source>
        <strain evidence="5 6">cv. Gransden 2004</strain>
    </source>
</reference>
<evidence type="ECO:0000256" key="2">
    <source>
        <dbReference type="ARBA" id="ARBA00022980"/>
    </source>
</evidence>
<gene>
    <name evidence="5" type="primary">LOC112291454</name>
    <name evidence="4" type="ORF">PHYPA_017988</name>
</gene>
<comment type="similarity">
    <text evidence="1">Belongs to the universal ribosomal protein uL18 family.</text>
</comment>
<evidence type="ECO:0000313" key="4">
    <source>
        <dbReference type="EMBL" id="PNR40585.1"/>
    </source>
</evidence>
<dbReference type="Gene3D" id="3.30.420.100">
    <property type="match status" value="1"/>
</dbReference>
<evidence type="ECO:0000256" key="3">
    <source>
        <dbReference type="ARBA" id="ARBA00023274"/>
    </source>
</evidence>
<dbReference type="HOGENOM" id="CLU_098841_2_0_1"/>
<keyword evidence="2" id="KW-0689">Ribosomal protein</keyword>
<evidence type="ECO:0000256" key="1">
    <source>
        <dbReference type="ARBA" id="ARBA00007116"/>
    </source>
</evidence>
<dbReference type="GeneID" id="112291454"/>
<keyword evidence="3" id="KW-0687">Ribonucleoprotein</keyword>
<reference evidence="4 6" key="1">
    <citation type="journal article" date="2008" name="Science">
        <title>The Physcomitrella genome reveals evolutionary insights into the conquest of land by plants.</title>
        <authorList>
            <person name="Rensing S."/>
            <person name="Lang D."/>
            <person name="Zimmer A."/>
            <person name="Terry A."/>
            <person name="Salamov A."/>
            <person name="Shapiro H."/>
            <person name="Nishiyama T."/>
            <person name="Perroud P.-F."/>
            <person name="Lindquist E."/>
            <person name="Kamisugi Y."/>
            <person name="Tanahashi T."/>
            <person name="Sakakibara K."/>
            <person name="Fujita T."/>
            <person name="Oishi K."/>
            <person name="Shin-I T."/>
            <person name="Kuroki Y."/>
            <person name="Toyoda A."/>
            <person name="Suzuki Y."/>
            <person name="Hashimoto A."/>
            <person name="Yamaguchi K."/>
            <person name="Sugano A."/>
            <person name="Kohara Y."/>
            <person name="Fujiyama A."/>
            <person name="Anterola A."/>
            <person name="Aoki S."/>
            <person name="Ashton N."/>
            <person name="Barbazuk W.B."/>
            <person name="Barker E."/>
            <person name="Bennetzen J."/>
            <person name="Bezanilla M."/>
            <person name="Blankenship R."/>
            <person name="Cho S.H."/>
            <person name="Dutcher S."/>
            <person name="Estelle M."/>
            <person name="Fawcett J.A."/>
            <person name="Gundlach H."/>
            <person name="Hanada K."/>
            <person name="Heyl A."/>
            <person name="Hicks K.A."/>
            <person name="Hugh J."/>
            <person name="Lohr M."/>
            <person name="Mayer K."/>
            <person name="Melkozernov A."/>
            <person name="Murata T."/>
            <person name="Nelson D."/>
            <person name="Pils B."/>
            <person name="Prigge M."/>
            <person name="Reiss B."/>
            <person name="Renner T."/>
            <person name="Rombauts S."/>
            <person name="Rushton P."/>
            <person name="Sanderfoot A."/>
            <person name="Schween G."/>
            <person name="Shiu S.-H."/>
            <person name="Stueber K."/>
            <person name="Theodoulou F.L."/>
            <person name="Tu H."/>
            <person name="Van de Peer Y."/>
            <person name="Verrier P.J."/>
            <person name="Waters E."/>
            <person name="Wood A."/>
            <person name="Yang L."/>
            <person name="Cove D."/>
            <person name="Cuming A."/>
            <person name="Hasebe M."/>
            <person name="Lucas S."/>
            <person name="Mishler D.B."/>
            <person name="Reski R."/>
            <person name="Grigoriev I."/>
            <person name="Quatrano R.S."/>
            <person name="Boore J.L."/>
        </authorList>
    </citation>
    <scope>NUCLEOTIDE SEQUENCE [LARGE SCALE GENOMIC DNA]</scope>
    <source>
        <strain evidence="5 6">cv. Gransden 2004</strain>
    </source>
</reference>
<dbReference type="Proteomes" id="UP000006727">
    <property type="component" value="Chromosome 14"/>
</dbReference>
<dbReference type="GO" id="GO:0003729">
    <property type="term" value="F:mRNA binding"/>
    <property type="evidence" value="ECO:0007669"/>
    <property type="project" value="EnsemblPlants"/>
</dbReference>
<name>A9SVY5_PHYPA</name>
<dbReference type="OMA" id="KQRTEKY"/>